<evidence type="ECO:0000313" key="2">
    <source>
        <dbReference type="EMBL" id="PRO72391.1"/>
    </source>
</evidence>
<keyword evidence="1" id="KW-1133">Transmembrane helix</keyword>
<accession>A0A2S9V7E8</accession>
<proteinExistence type="predicted"/>
<name>A0A2S9V7E8_9ALTE</name>
<feature type="transmembrane region" description="Helical" evidence="1">
    <location>
        <begin position="20"/>
        <end position="41"/>
    </location>
</feature>
<organism evidence="2 3">
    <name type="scientific">Alteromonas alba</name>
    <dbReference type="NCBI Taxonomy" id="2079529"/>
    <lineage>
        <taxon>Bacteria</taxon>
        <taxon>Pseudomonadati</taxon>
        <taxon>Pseudomonadota</taxon>
        <taxon>Gammaproteobacteria</taxon>
        <taxon>Alteromonadales</taxon>
        <taxon>Alteromonadaceae</taxon>
        <taxon>Alteromonas/Salinimonas group</taxon>
        <taxon>Alteromonas</taxon>
    </lineage>
</organism>
<comment type="caution">
    <text evidence="2">The sequence shown here is derived from an EMBL/GenBank/DDBJ whole genome shotgun (WGS) entry which is preliminary data.</text>
</comment>
<keyword evidence="1" id="KW-0472">Membrane</keyword>
<dbReference type="EMBL" id="PVNP01000188">
    <property type="protein sequence ID" value="PRO72391.1"/>
    <property type="molecule type" value="Genomic_DNA"/>
</dbReference>
<protein>
    <submittedName>
        <fullName evidence="2">Uncharacterized protein</fullName>
    </submittedName>
</protein>
<evidence type="ECO:0000313" key="3">
    <source>
        <dbReference type="Proteomes" id="UP000238949"/>
    </source>
</evidence>
<sequence length="147" mass="16546">MHIFNLKKGFALRRITFSTAHRLILLTLLITGLFIAVMVAVTSQMDQSLPAEEPLGRHYERLIRPAVAALNQAEINRVLASMAEDDNILRAAVFSASGERIAQQGVTTLLPQLIREEPLRTSFFVPVKEDDQVLGYLHWVREPNKAK</sequence>
<dbReference type="Proteomes" id="UP000238949">
    <property type="component" value="Unassembled WGS sequence"/>
</dbReference>
<dbReference type="AlphaFoldDB" id="A0A2S9V7E8"/>
<gene>
    <name evidence="2" type="ORF">C6Y40_17190</name>
</gene>
<keyword evidence="3" id="KW-1185">Reference proteome</keyword>
<keyword evidence="1" id="KW-0812">Transmembrane</keyword>
<reference evidence="3" key="1">
    <citation type="journal article" date="2020" name="Int. J. Syst. Evol. Microbiol.">
        <title>Alteromonas alba sp. nov., a marine bacterium isolated from the seawater of the West Pacific Ocean.</title>
        <authorList>
            <person name="Sun C."/>
            <person name="Wu Y.-H."/>
            <person name="Xamxidin M."/>
            <person name="Cheng H."/>
            <person name="Xu X.-W."/>
        </authorList>
    </citation>
    <scope>NUCLEOTIDE SEQUENCE [LARGE SCALE GENOMIC DNA]</scope>
    <source>
        <strain evidence="3">190</strain>
    </source>
</reference>
<evidence type="ECO:0000256" key="1">
    <source>
        <dbReference type="SAM" id="Phobius"/>
    </source>
</evidence>